<evidence type="ECO:0000313" key="3">
    <source>
        <dbReference type="EMBL" id="CAB9525033.1"/>
    </source>
</evidence>
<proteinExistence type="predicted"/>
<feature type="domain" description="Methyltransferase FkbM" evidence="2">
    <location>
        <begin position="172"/>
        <end position="302"/>
    </location>
</feature>
<reference evidence="3" key="1">
    <citation type="submission" date="2020-06" db="EMBL/GenBank/DDBJ databases">
        <authorList>
            <consortium name="Plant Systems Biology data submission"/>
        </authorList>
    </citation>
    <scope>NUCLEOTIDE SEQUENCE</scope>
    <source>
        <strain evidence="3">D6</strain>
    </source>
</reference>
<dbReference type="Pfam" id="PF05050">
    <property type="entry name" value="Methyltransf_21"/>
    <property type="match status" value="1"/>
</dbReference>
<feature type="compositionally biased region" description="Low complexity" evidence="1">
    <location>
        <begin position="79"/>
        <end position="98"/>
    </location>
</feature>
<dbReference type="InterPro" id="IPR052514">
    <property type="entry name" value="SAM-dependent_MTase"/>
</dbReference>
<evidence type="ECO:0000256" key="1">
    <source>
        <dbReference type="SAM" id="MobiDB-lite"/>
    </source>
</evidence>
<dbReference type="InterPro" id="IPR029063">
    <property type="entry name" value="SAM-dependent_MTases_sf"/>
</dbReference>
<keyword evidence="4" id="KW-1185">Reference proteome</keyword>
<evidence type="ECO:0000259" key="2">
    <source>
        <dbReference type="Pfam" id="PF05050"/>
    </source>
</evidence>
<comment type="caution">
    <text evidence="3">The sequence shown here is derived from an EMBL/GenBank/DDBJ whole genome shotgun (WGS) entry which is preliminary data.</text>
</comment>
<dbReference type="PANTHER" id="PTHR34203">
    <property type="entry name" value="METHYLTRANSFERASE, FKBM FAMILY PROTEIN"/>
    <property type="match status" value="1"/>
</dbReference>
<dbReference type="EMBL" id="CAICTM010001618">
    <property type="protein sequence ID" value="CAB9525033.1"/>
    <property type="molecule type" value="Genomic_DNA"/>
</dbReference>
<dbReference type="SUPFAM" id="SSF53335">
    <property type="entry name" value="S-adenosyl-L-methionine-dependent methyltransferases"/>
    <property type="match status" value="1"/>
</dbReference>
<dbReference type="AlphaFoldDB" id="A0A9N8EQP1"/>
<dbReference type="OrthoDB" id="206318at2759"/>
<feature type="region of interest" description="Disordered" evidence="1">
    <location>
        <begin position="1"/>
        <end position="20"/>
    </location>
</feature>
<evidence type="ECO:0000313" key="4">
    <source>
        <dbReference type="Proteomes" id="UP001153069"/>
    </source>
</evidence>
<dbReference type="InterPro" id="IPR006342">
    <property type="entry name" value="FkbM_mtfrase"/>
</dbReference>
<dbReference type="Proteomes" id="UP001153069">
    <property type="component" value="Unassembled WGS sequence"/>
</dbReference>
<gene>
    <name evidence="3" type="ORF">SEMRO_1620_G286510.1</name>
</gene>
<name>A0A9N8EQP1_9STRA</name>
<protein>
    <recommendedName>
        <fullName evidence="2">Methyltransferase FkbM domain-containing protein</fullName>
    </recommendedName>
</protein>
<organism evidence="3 4">
    <name type="scientific">Seminavis robusta</name>
    <dbReference type="NCBI Taxonomy" id="568900"/>
    <lineage>
        <taxon>Eukaryota</taxon>
        <taxon>Sar</taxon>
        <taxon>Stramenopiles</taxon>
        <taxon>Ochrophyta</taxon>
        <taxon>Bacillariophyta</taxon>
        <taxon>Bacillariophyceae</taxon>
        <taxon>Bacillariophycidae</taxon>
        <taxon>Naviculales</taxon>
        <taxon>Naviculaceae</taxon>
        <taxon>Seminavis</taxon>
    </lineage>
</organism>
<accession>A0A9N8EQP1</accession>
<dbReference type="PANTHER" id="PTHR34203:SF15">
    <property type="entry name" value="SLL1173 PROTEIN"/>
    <property type="match status" value="1"/>
</dbReference>
<feature type="compositionally biased region" description="Low complexity" evidence="1">
    <location>
        <begin position="57"/>
        <end position="69"/>
    </location>
</feature>
<dbReference type="Gene3D" id="3.40.50.150">
    <property type="entry name" value="Vaccinia Virus protein VP39"/>
    <property type="match status" value="1"/>
</dbReference>
<sequence>MPRPKAAKASNPKLSGASFSSSTFTIRGKEGRLLFFLLVVWAAVVQPWSFVRSLPPSSSTTSSTTSSTSANEPRSLLKSPSVSSSQSSASQQQQPASQESLFKRIAPLHFPMDMKTGTIQFPPDVTSVIIDIGARQSDYLGTLEVSPEESSIALILIDPLPESIVPLQHRAAYYAIQNSPGKKRTPEDPLDAQKRDRVFAIHAAMGPNEGTAEFQKAVAGSCGSLLPNTKTGVQAQSCIGTTGTMTVMVFPLKDLLDLIPTTTIKSIHLKVDAEGADLQVLKSAGDSLKKVSSVVIECQDLEPNDKRILRQGACLLSQAKEYMCQTQTFCNTKAEISGKENRMVNAFFTKQSTAATIHVPSFLQKSGIQFSKWYQSIAGVAVS</sequence>
<feature type="region of interest" description="Disordered" evidence="1">
    <location>
        <begin position="54"/>
        <end position="98"/>
    </location>
</feature>